<feature type="region of interest" description="Disordered" evidence="4">
    <location>
        <begin position="155"/>
        <end position="175"/>
    </location>
</feature>
<evidence type="ECO:0000313" key="6">
    <source>
        <dbReference type="EMBL" id="SNX74117.1"/>
    </source>
</evidence>
<keyword evidence="7" id="KW-1185">Reference proteome</keyword>
<evidence type="ECO:0000256" key="2">
    <source>
        <dbReference type="ARBA" id="ARBA00023125"/>
    </source>
</evidence>
<sequence length="175" mass="19729">MPSMHATERFTYRLDAIAHRAIASNDDLFVRETGLTILEVRLLRMIDDDPGTSFVEISQRIAVERTKISRMLQRLLSMELIRRENARNDARKFRLFTTELGQMARSRSEVLSDRLEALLLAPLPTDEVAQLNASLARILEWVSSPEYARRIAEVAGIPSPAPGDETPADRDADAP</sequence>
<proteinExistence type="predicted"/>
<dbReference type="InterPro" id="IPR036388">
    <property type="entry name" value="WH-like_DNA-bd_sf"/>
</dbReference>
<dbReference type="SMART" id="SM00347">
    <property type="entry name" value="HTH_MARR"/>
    <property type="match status" value="1"/>
</dbReference>
<dbReference type="PANTHER" id="PTHR42756:SF1">
    <property type="entry name" value="TRANSCRIPTIONAL REPRESSOR OF EMRAB OPERON"/>
    <property type="match status" value="1"/>
</dbReference>
<dbReference type="AlphaFoldDB" id="A0A285D2S0"/>
<dbReference type="GO" id="GO:0003677">
    <property type="term" value="F:DNA binding"/>
    <property type="evidence" value="ECO:0007669"/>
    <property type="project" value="UniProtKB-KW"/>
</dbReference>
<keyword evidence="3" id="KW-0804">Transcription</keyword>
<feature type="domain" description="HTH marR-type" evidence="5">
    <location>
        <begin position="7"/>
        <end position="140"/>
    </location>
</feature>
<dbReference type="PANTHER" id="PTHR42756">
    <property type="entry name" value="TRANSCRIPTIONAL REGULATOR, MARR"/>
    <property type="match status" value="1"/>
</dbReference>
<dbReference type="Gene3D" id="1.10.10.10">
    <property type="entry name" value="Winged helix-like DNA-binding domain superfamily/Winged helix DNA-binding domain"/>
    <property type="match status" value="1"/>
</dbReference>
<dbReference type="Pfam" id="PF01047">
    <property type="entry name" value="MarR"/>
    <property type="match status" value="1"/>
</dbReference>
<evidence type="ECO:0000256" key="1">
    <source>
        <dbReference type="ARBA" id="ARBA00023015"/>
    </source>
</evidence>
<name>A0A285D2S0_9RHOB</name>
<dbReference type="RefSeq" id="WP_097031541.1">
    <property type="nucleotide sequence ID" value="NZ_OAOQ01000019.1"/>
</dbReference>
<dbReference type="EMBL" id="OAOQ01000019">
    <property type="protein sequence ID" value="SNX74117.1"/>
    <property type="molecule type" value="Genomic_DNA"/>
</dbReference>
<dbReference type="GO" id="GO:0003700">
    <property type="term" value="F:DNA-binding transcription factor activity"/>
    <property type="evidence" value="ECO:0007669"/>
    <property type="project" value="InterPro"/>
</dbReference>
<dbReference type="PROSITE" id="PS50995">
    <property type="entry name" value="HTH_MARR_2"/>
    <property type="match status" value="1"/>
</dbReference>
<evidence type="ECO:0000313" key="7">
    <source>
        <dbReference type="Proteomes" id="UP000219467"/>
    </source>
</evidence>
<evidence type="ECO:0000256" key="3">
    <source>
        <dbReference type="ARBA" id="ARBA00023163"/>
    </source>
</evidence>
<dbReference type="InterPro" id="IPR036390">
    <property type="entry name" value="WH_DNA-bd_sf"/>
</dbReference>
<evidence type="ECO:0000256" key="4">
    <source>
        <dbReference type="SAM" id="MobiDB-lite"/>
    </source>
</evidence>
<dbReference type="InterPro" id="IPR000835">
    <property type="entry name" value="HTH_MarR-typ"/>
</dbReference>
<accession>A0A285D2S0</accession>
<keyword evidence="2" id="KW-0238">DNA-binding</keyword>
<dbReference type="OrthoDB" id="7842410at2"/>
<organism evidence="6 7">
    <name type="scientific">Cereibacter ovatus</name>
    <dbReference type="NCBI Taxonomy" id="439529"/>
    <lineage>
        <taxon>Bacteria</taxon>
        <taxon>Pseudomonadati</taxon>
        <taxon>Pseudomonadota</taxon>
        <taxon>Alphaproteobacteria</taxon>
        <taxon>Rhodobacterales</taxon>
        <taxon>Paracoccaceae</taxon>
        <taxon>Cereibacter</taxon>
    </lineage>
</organism>
<dbReference type="SUPFAM" id="SSF46785">
    <property type="entry name" value="Winged helix' DNA-binding domain"/>
    <property type="match status" value="1"/>
</dbReference>
<keyword evidence="1" id="KW-0805">Transcription regulation</keyword>
<protein>
    <submittedName>
        <fullName evidence="6">MarR family transcriptional regulator</fullName>
    </submittedName>
</protein>
<reference evidence="7" key="1">
    <citation type="submission" date="2017-08" db="EMBL/GenBank/DDBJ databases">
        <authorList>
            <person name="Varghese N."/>
            <person name="Submissions S."/>
        </authorList>
    </citation>
    <scope>NUCLEOTIDE SEQUENCE [LARGE SCALE GENOMIC DNA]</scope>
    <source>
        <strain evidence="7">JA234</strain>
    </source>
</reference>
<dbReference type="PRINTS" id="PR00598">
    <property type="entry name" value="HTHMARR"/>
</dbReference>
<evidence type="ECO:0000259" key="5">
    <source>
        <dbReference type="PROSITE" id="PS50995"/>
    </source>
</evidence>
<gene>
    <name evidence="6" type="ORF">SAMN05878503_11945</name>
</gene>
<dbReference type="Proteomes" id="UP000219467">
    <property type="component" value="Unassembled WGS sequence"/>
</dbReference>